<dbReference type="InterPro" id="IPR001128">
    <property type="entry name" value="Cyt_P450"/>
</dbReference>
<dbReference type="InterPro" id="IPR050121">
    <property type="entry name" value="Cytochrome_P450_monoxygenase"/>
</dbReference>
<feature type="binding site" description="axial binding residue" evidence="7">
    <location>
        <position position="446"/>
    </location>
    <ligand>
        <name>heme</name>
        <dbReference type="ChEBI" id="CHEBI:30413"/>
    </ligand>
    <ligandPart>
        <name>Fe</name>
        <dbReference type="ChEBI" id="CHEBI:18248"/>
    </ligandPart>
</feature>
<keyword evidence="5 7" id="KW-0408">Iron</keyword>
<dbReference type="STRING" id="1149755.A0A2J6RY98"/>
<dbReference type="InterPro" id="IPR002401">
    <property type="entry name" value="Cyt_P450_E_grp-I"/>
</dbReference>
<accession>A0A2J6RY98</accession>
<evidence type="ECO:0000256" key="9">
    <source>
        <dbReference type="SAM" id="Phobius"/>
    </source>
</evidence>
<evidence type="ECO:0000256" key="5">
    <source>
        <dbReference type="ARBA" id="ARBA00023004"/>
    </source>
</evidence>
<evidence type="ECO:0000313" key="11">
    <source>
        <dbReference type="Proteomes" id="UP000235786"/>
    </source>
</evidence>
<evidence type="ECO:0000256" key="1">
    <source>
        <dbReference type="ARBA" id="ARBA00001971"/>
    </source>
</evidence>
<dbReference type="GO" id="GO:0016705">
    <property type="term" value="F:oxidoreductase activity, acting on paired donors, with incorporation or reduction of molecular oxygen"/>
    <property type="evidence" value="ECO:0007669"/>
    <property type="project" value="InterPro"/>
</dbReference>
<evidence type="ECO:0000256" key="7">
    <source>
        <dbReference type="PIRSR" id="PIRSR602401-1"/>
    </source>
</evidence>
<dbReference type="PANTHER" id="PTHR24305:SF157">
    <property type="entry name" value="N-ACETYLTRYPTOPHAN 6-HYDROXYLASE IVOC-RELATED"/>
    <property type="match status" value="1"/>
</dbReference>
<dbReference type="Gene3D" id="1.10.630.10">
    <property type="entry name" value="Cytochrome P450"/>
    <property type="match status" value="1"/>
</dbReference>
<dbReference type="Proteomes" id="UP000235786">
    <property type="component" value="Unassembled WGS sequence"/>
</dbReference>
<feature type="transmembrane region" description="Helical" evidence="9">
    <location>
        <begin position="7"/>
        <end position="29"/>
    </location>
</feature>
<evidence type="ECO:0000256" key="8">
    <source>
        <dbReference type="RuleBase" id="RU000461"/>
    </source>
</evidence>
<keyword evidence="11" id="KW-1185">Reference proteome</keyword>
<dbReference type="GO" id="GO:0020037">
    <property type="term" value="F:heme binding"/>
    <property type="evidence" value="ECO:0007669"/>
    <property type="project" value="InterPro"/>
</dbReference>
<keyword evidence="7 8" id="KW-0349">Heme</keyword>
<dbReference type="AlphaFoldDB" id="A0A2J6RY98"/>
<gene>
    <name evidence="10" type="ORF">L207DRAFT_484873</name>
</gene>
<dbReference type="InterPro" id="IPR036396">
    <property type="entry name" value="Cyt_P450_sf"/>
</dbReference>
<dbReference type="PROSITE" id="PS00086">
    <property type="entry name" value="CYTOCHROME_P450"/>
    <property type="match status" value="1"/>
</dbReference>
<dbReference type="PANTHER" id="PTHR24305">
    <property type="entry name" value="CYTOCHROME P450"/>
    <property type="match status" value="1"/>
</dbReference>
<dbReference type="GO" id="GO:0004497">
    <property type="term" value="F:monooxygenase activity"/>
    <property type="evidence" value="ECO:0007669"/>
    <property type="project" value="UniProtKB-KW"/>
</dbReference>
<comment type="similarity">
    <text evidence="2 8">Belongs to the cytochrome P450 family.</text>
</comment>
<evidence type="ECO:0000256" key="4">
    <source>
        <dbReference type="ARBA" id="ARBA00023002"/>
    </source>
</evidence>
<reference evidence="10 11" key="1">
    <citation type="submission" date="2016-04" db="EMBL/GenBank/DDBJ databases">
        <title>A degradative enzymes factory behind the ericoid mycorrhizal symbiosis.</title>
        <authorList>
            <consortium name="DOE Joint Genome Institute"/>
            <person name="Martino E."/>
            <person name="Morin E."/>
            <person name="Grelet G."/>
            <person name="Kuo A."/>
            <person name="Kohler A."/>
            <person name="Daghino S."/>
            <person name="Barry K."/>
            <person name="Choi C."/>
            <person name="Cichocki N."/>
            <person name="Clum A."/>
            <person name="Copeland A."/>
            <person name="Hainaut M."/>
            <person name="Haridas S."/>
            <person name="Labutti K."/>
            <person name="Lindquist E."/>
            <person name="Lipzen A."/>
            <person name="Khouja H.-R."/>
            <person name="Murat C."/>
            <person name="Ohm R."/>
            <person name="Olson A."/>
            <person name="Spatafora J."/>
            <person name="Veneault-Fourrey C."/>
            <person name="Henrissat B."/>
            <person name="Grigoriev I."/>
            <person name="Martin F."/>
            <person name="Perotto S."/>
        </authorList>
    </citation>
    <scope>NUCLEOTIDE SEQUENCE [LARGE SCALE GENOMIC DNA]</scope>
    <source>
        <strain evidence="10 11">F</strain>
    </source>
</reference>
<keyword evidence="9" id="KW-0472">Membrane</keyword>
<sequence length="515" mass="58559">MEIPNISIVYISCLAILGFIIYSIVYRLYLSPIAHIPGPKIAALTWWYEYYHDVVHYGKYIWKVQEFHQQYGPIVRISPYEVHINDPDFLDALYAASNTNRKDKWHWYTAGLGLPLCTMASDEQNLHRRRRAAMSPFFSKQNVRKLEPLIEERASTLATKLERLVANEEVVPLNLAFSAYMNDVVVQYSLGHCDHRIEAEGFDPSFHEISFSAGTSGNIMRHMNWILKGMHALPEKIAMRMSLEFSSFVINIRQRLDEIREVQKQLKSKDVNTDNETIFHSLLQSDLPESEKAPERLAQESVLLSGAGTHTTAWAMTVATFYLLSQANTLRKLKDELETAMPDPLAPVALGTLERLPYLTAVIKEGLRLSLGPSSRLPRIMIDKPLKFQEWEIPTGVPVSMTIPLVHLNEDIFPDPRSFHPERWVDEKNGHLDRYLCSFSRGPRNCLGINLAWAELYIGLGTLFRRFGTPEARGPADIGCMELFDTDVSDVEMIADGLFPLVKAGSKGVRVKLSK</sequence>
<dbReference type="InterPro" id="IPR017972">
    <property type="entry name" value="Cyt_P450_CS"/>
</dbReference>
<dbReference type="PRINTS" id="PR00385">
    <property type="entry name" value="P450"/>
</dbReference>
<organism evidence="10 11">
    <name type="scientific">Hyaloscypha variabilis (strain UAMH 11265 / GT02V1 / F)</name>
    <name type="common">Meliniomyces variabilis</name>
    <dbReference type="NCBI Taxonomy" id="1149755"/>
    <lineage>
        <taxon>Eukaryota</taxon>
        <taxon>Fungi</taxon>
        <taxon>Dikarya</taxon>
        <taxon>Ascomycota</taxon>
        <taxon>Pezizomycotina</taxon>
        <taxon>Leotiomycetes</taxon>
        <taxon>Helotiales</taxon>
        <taxon>Hyaloscyphaceae</taxon>
        <taxon>Hyaloscypha</taxon>
        <taxon>Hyaloscypha variabilis</taxon>
    </lineage>
</organism>
<proteinExistence type="inferred from homology"/>
<keyword evidence="9" id="KW-1133">Transmembrane helix</keyword>
<keyword evidence="4 8" id="KW-0560">Oxidoreductase</keyword>
<dbReference type="Pfam" id="PF00067">
    <property type="entry name" value="p450"/>
    <property type="match status" value="1"/>
</dbReference>
<evidence type="ECO:0000256" key="2">
    <source>
        <dbReference type="ARBA" id="ARBA00010617"/>
    </source>
</evidence>
<dbReference type="EMBL" id="KZ613942">
    <property type="protein sequence ID" value="PMD43488.1"/>
    <property type="molecule type" value="Genomic_DNA"/>
</dbReference>
<comment type="cofactor">
    <cofactor evidence="1 7">
        <name>heme</name>
        <dbReference type="ChEBI" id="CHEBI:30413"/>
    </cofactor>
</comment>
<keyword evidence="3 7" id="KW-0479">Metal-binding</keyword>
<dbReference type="SUPFAM" id="SSF48264">
    <property type="entry name" value="Cytochrome P450"/>
    <property type="match status" value="1"/>
</dbReference>
<dbReference type="GO" id="GO:0005506">
    <property type="term" value="F:iron ion binding"/>
    <property type="evidence" value="ECO:0007669"/>
    <property type="project" value="InterPro"/>
</dbReference>
<dbReference type="PRINTS" id="PR00463">
    <property type="entry name" value="EP450I"/>
</dbReference>
<protein>
    <submittedName>
        <fullName evidence="10">Cytochrome P450 monooxygenase</fullName>
    </submittedName>
</protein>
<evidence type="ECO:0000256" key="6">
    <source>
        <dbReference type="ARBA" id="ARBA00023033"/>
    </source>
</evidence>
<dbReference type="CDD" id="cd11062">
    <property type="entry name" value="CYP58-like"/>
    <property type="match status" value="1"/>
</dbReference>
<keyword evidence="9" id="KW-0812">Transmembrane</keyword>
<evidence type="ECO:0000256" key="3">
    <source>
        <dbReference type="ARBA" id="ARBA00022723"/>
    </source>
</evidence>
<keyword evidence="6 8" id="KW-0503">Monooxygenase</keyword>
<evidence type="ECO:0000313" key="10">
    <source>
        <dbReference type="EMBL" id="PMD43488.1"/>
    </source>
</evidence>
<dbReference type="OrthoDB" id="3945418at2759"/>
<name>A0A2J6RY98_HYAVF</name>